<evidence type="ECO:0000313" key="11">
    <source>
        <dbReference type="Proteomes" id="UP000177092"/>
    </source>
</evidence>
<dbReference type="GO" id="GO:0043022">
    <property type="term" value="F:ribosome binding"/>
    <property type="evidence" value="ECO:0007669"/>
    <property type="project" value="TreeGrafter"/>
</dbReference>
<dbReference type="SUPFAM" id="SSF52540">
    <property type="entry name" value="P-loop containing nucleoside triphosphate hydrolases"/>
    <property type="match status" value="1"/>
</dbReference>
<dbReference type="Gene3D" id="3.40.50.11060">
    <property type="entry name" value="GTPase HflX, N-terminal domain"/>
    <property type="match status" value="1"/>
</dbReference>
<evidence type="ECO:0000256" key="5">
    <source>
        <dbReference type="HAMAP-Rule" id="MF_00900"/>
    </source>
</evidence>
<dbReference type="GO" id="GO:0005737">
    <property type="term" value="C:cytoplasm"/>
    <property type="evidence" value="ECO:0007669"/>
    <property type="project" value="UniProtKB-SubCell"/>
</dbReference>
<keyword evidence="3 7" id="KW-0460">Magnesium</keyword>
<proteinExistence type="inferred from homology"/>
<comment type="similarity">
    <text evidence="5">Belongs to the TRAFAC class OBG-HflX-like GTPase superfamily. HflX GTPase family.</text>
</comment>
<keyword evidence="4 5" id="KW-0342">GTP-binding</keyword>
<dbReference type="STRING" id="1798384.A3D03_05635"/>
<feature type="binding site" evidence="6">
    <location>
        <begin position="259"/>
        <end position="262"/>
    </location>
    <ligand>
        <name>GTP</name>
        <dbReference type="ChEBI" id="CHEBI:37565"/>
    </ligand>
</feature>
<dbReference type="InterPro" id="IPR032305">
    <property type="entry name" value="GTP-bd_M"/>
</dbReference>
<dbReference type="EMBL" id="MFJN01000023">
    <property type="protein sequence ID" value="OGG21373.1"/>
    <property type="molecule type" value="Genomic_DNA"/>
</dbReference>
<protein>
    <recommendedName>
        <fullName evidence="5">GTPase HflX</fullName>
    </recommendedName>
    <alternativeName>
        <fullName evidence="5">GTP-binding protein HflX</fullName>
    </alternativeName>
</protein>
<keyword evidence="5" id="KW-0963">Cytoplasm</keyword>
<dbReference type="AlphaFoldDB" id="A0A1F6AAA6"/>
<evidence type="ECO:0000259" key="9">
    <source>
        <dbReference type="PROSITE" id="PS51705"/>
    </source>
</evidence>
<keyword evidence="8" id="KW-0175">Coiled coil</keyword>
<dbReference type="InterPro" id="IPR025121">
    <property type="entry name" value="GTPase_HflX_N"/>
</dbReference>
<dbReference type="InterPro" id="IPR030394">
    <property type="entry name" value="G_HFLX_dom"/>
</dbReference>
<dbReference type="InterPro" id="IPR006073">
    <property type="entry name" value="GTP-bd"/>
</dbReference>
<gene>
    <name evidence="5" type="primary">hflX</name>
    <name evidence="10" type="ORF">A3D03_05635</name>
</gene>
<dbReference type="GO" id="GO:0005525">
    <property type="term" value="F:GTP binding"/>
    <property type="evidence" value="ECO:0007669"/>
    <property type="project" value="UniProtKB-UniRule"/>
</dbReference>
<comment type="cofactor">
    <cofactor evidence="7">
        <name>Mg(2+)</name>
        <dbReference type="ChEBI" id="CHEBI:18420"/>
    </cofactor>
</comment>
<dbReference type="Proteomes" id="UP000177092">
    <property type="component" value="Unassembled WGS sequence"/>
</dbReference>
<dbReference type="PANTHER" id="PTHR10229">
    <property type="entry name" value="GTP-BINDING PROTEIN HFLX"/>
    <property type="match status" value="1"/>
</dbReference>
<organism evidence="10 11">
    <name type="scientific">Candidatus Gottesmanbacteria bacterium RIFCSPHIGHO2_02_FULL_40_13</name>
    <dbReference type="NCBI Taxonomy" id="1798384"/>
    <lineage>
        <taxon>Bacteria</taxon>
        <taxon>Candidatus Gottesmaniibacteriota</taxon>
    </lineage>
</organism>
<dbReference type="Pfam" id="PF13167">
    <property type="entry name" value="GTP-bdg_N"/>
    <property type="match status" value="1"/>
</dbReference>
<dbReference type="Pfam" id="PF16360">
    <property type="entry name" value="GTP-bdg_M"/>
    <property type="match status" value="1"/>
</dbReference>
<dbReference type="CDD" id="cd01878">
    <property type="entry name" value="HflX"/>
    <property type="match status" value="1"/>
</dbReference>
<comment type="function">
    <text evidence="5">GTPase that associates with the 50S ribosomal subunit and may have a role during protein synthesis or ribosome biogenesis.</text>
</comment>
<keyword evidence="2 5" id="KW-0547">Nucleotide-binding</keyword>
<reference evidence="10 11" key="1">
    <citation type="journal article" date="2016" name="Nat. Commun.">
        <title>Thousands of microbial genomes shed light on interconnected biogeochemical processes in an aquifer system.</title>
        <authorList>
            <person name="Anantharaman K."/>
            <person name="Brown C.T."/>
            <person name="Hug L.A."/>
            <person name="Sharon I."/>
            <person name="Castelle C.J."/>
            <person name="Probst A.J."/>
            <person name="Thomas B.C."/>
            <person name="Singh A."/>
            <person name="Wilkins M.J."/>
            <person name="Karaoz U."/>
            <person name="Brodie E.L."/>
            <person name="Williams K.H."/>
            <person name="Hubbard S.S."/>
            <person name="Banfield J.F."/>
        </authorList>
    </citation>
    <scope>NUCLEOTIDE SEQUENCE [LARGE SCALE GENOMIC DNA]</scope>
</reference>
<feature type="coiled-coil region" evidence="8">
    <location>
        <begin position="171"/>
        <end position="198"/>
    </location>
</feature>
<sequence>MQEFKLQLRFMLVGLVSKGIDYESTILDMEELQSLVKTYGGEVFAAVTQKTDYPYKATFIGSGKAEEVADKIAEEKIDVVVINGVLKPGQLYTLEKIFFRANPKIKVWDRLNLILQIFSQHAHTKEAKLQIDLAGLRHMGPRTFGMGYILSRQGGGIGTVGVGETNTELMKRHWRSEMRQISAQLTKLSEEKVKQIEKRKSIGFQTAAIVGYTNAGKTMLFNRLTGKTNLVADSLFATLDSSVGKLYIPKLKKDIIVSDTIGFIKNLPPTLIDAFKSTLLESVNADLLVVVIDLSDPEFADKIRAVDEILHELCGEKMNRLYVFNKTDKAKSFDRTDLRMRYADFNPLFISAKSGAGIDKLLDTTGELIAKLSHKG</sequence>
<evidence type="ECO:0000256" key="7">
    <source>
        <dbReference type="PIRSR" id="PIRSR006809-2"/>
    </source>
</evidence>
<feature type="binding site" evidence="6">
    <location>
        <begin position="351"/>
        <end position="353"/>
    </location>
    <ligand>
        <name>GTP</name>
        <dbReference type="ChEBI" id="CHEBI:37565"/>
    </ligand>
</feature>
<dbReference type="Gene3D" id="3.40.50.300">
    <property type="entry name" value="P-loop containing nucleotide triphosphate hydrolases"/>
    <property type="match status" value="1"/>
</dbReference>
<dbReference type="NCBIfam" id="TIGR03156">
    <property type="entry name" value="GTP_HflX"/>
    <property type="match status" value="1"/>
</dbReference>
<dbReference type="Pfam" id="PF01926">
    <property type="entry name" value="MMR_HSR1"/>
    <property type="match status" value="1"/>
</dbReference>
<feature type="binding site" evidence="7">
    <location>
        <position position="238"/>
    </location>
    <ligand>
        <name>Mg(2+)</name>
        <dbReference type="ChEBI" id="CHEBI:18420"/>
    </ligand>
</feature>
<evidence type="ECO:0000313" key="10">
    <source>
        <dbReference type="EMBL" id="OGG21373.1"/>
    </source>
</evidence>
<name>A0A1F6AAA6_9BACT</name>
<feature type="binding site" evidence="6">
    <location>
        <begin position="236"/>
        <end position="240"/>
    </location>
    <ligand>
        <name>GTP</name>
        <dbReference type="ChEBI" id="CHEBI:37565"/>
    </ligand>
</feature>
<feature type="domain" description="Hflx-type G" evidence="9">
    <location>
        <begin position="205"/>
        <end position="373"/>
    </location>
</feature>
<dbReference type="Gene3D" id="6.10.250.2860">
    <property type="match status" value="1"/>
</dbReference>
<evidence type="ECO:0000256" key="3">
    <source>
        <dbReference type="ARBA" id="ARBA00022842"/>
    </source>
</evidence>
<dbReference type="HAMAP" id="MF_00900">
    <property type="entry name" value="GTPase_HflX"/>
    <property type="match status" value="1"/>
</dbReference>
<accession>A0A1F6AAA6</accession>
<comment type="subunit">
    <text evidence="5">Monomer. Associates with the 50S ribosomal subunit.</text>
</comment>
<dbReference type="PANTHER" id="PTHR10229:SF0">
    <property type="entry name" value="GTP-BINDING PROTEIN 6-RELATED"/>
    <property type="match status" value="1"/>
</dbReference>
<feature type="binding site" evidence="6">
    <location>
        <begin position="211"/>
        <end position="218"/>
    </location>
    <ligand>
        <name>GTP</name>
        <dbReference type="ChEBI" id="CHEBI:37565"/>
    </ligand>
</feature>
<comment type="subcellular location">
    <subcellularLocation>
        <location evidence="5">Cytoplasm</location>
    </subcellularLocation>
    <text evidence="5">May associate with membranes.</text>
</comment>
<keyword evidence="1 7" id="KW-0479">Metal-binding</keyword>
<evidence type="ECO:0000256" key="8">
    <source>
        <dbReference type="SAM" id="Coils"/>
    </source>
</evidence>
<dbReference type="InterPro" id="IPR042108">
    <property type="entry name" value="GTPase_HflX_N_sf"/>
</dbReference>
<evidence type="ECO:0000256" key="1">
    <source>
        <dbReference type="ARBA" id="ARBA00022723"/>
    </source>
</evidence>
<comment type="caution">
    <text evidence="10">The sequence shown here is derived from an EMBL/GenBank/DDBJ whole genome shotgun (WGS) entry which is preliminary data.</text>
</comment>
<dbReference type="PIRSF" id="PIRSF006809">
    <property type="entry name" value="GTP-binding_hflX_prd"/>
    <property type="match status" value="1"/>
</dbReference>
<dbReference type="PROSITE" id="PS51705">
    <property type="entry name" value="G_HFLX"/>
    <property type="match status" value="1"/>
</dbReference>
<feature type="binding site" evidence="7">
    <location>
        <position position="218"/>
    </location>
    <ligand>
        <name>Mg(2+)</name>
        <dbReference type="ChEBI" id="CHEBI:18420"/>
    </ligand>
</feature>
<evidence type="ECO:0000256" key="2">
    <source>
        <dbReference type="ARBA" id="ARBA00022741"/>
    </source>
</evidence>
<evidence type="ECO:0000256" key="6">
    <source>
        <dbReference type="PIRSR" id="PIRSR006809-1"/>
    </source>
</evidence>
<evidence type="ECO:0000256" key="4">
    <source>
        <dbReference type="ARBA" id="ARBA00023134"/>
    </source>
</evidence>
<feature type="binding site" evidence="6">
    <location>
        <begin position="325"/>
        <end position="328"/>
    </location>
    <ligand>
        <name>GTP</name>
        <dbReference type="ChEBI" id="CHEBI:37565"/>
    </ligand>
</feature>
<dbReference type="GO" id="GO:0046872">
    <property type="term" value="F:metal ion binding"/>
    <property type="evidence" value="ECO:0007669"/>
    <property type="project" value="UniProtKB-KW"/>
</dbReference>
<dbReference type="InterPro" id="IPR027417">
    <property type="entry name" value="P-loop_NTPase"/>
</dbReference>
<dbReference type="GO" id="GO:0003924">
    <property type="term" value="F:GTPase activity"/>
    <property type="evidence" value="ECO:0007669"/>
    <property type="project" value="UniProtKB-UniRule"/>
</dbReference>
<dbReference type="InterPro" id="IPR016496">
    <property type="entry name" value="GTPase_HflX"/>
</dbReference>